<dbReference type="Gene3D" id="1.50.10.10">
    <property type="match status" value="1"/>
</dbReference>
<name>A0A1H6ZY29_9GAMM</name>
<dbReference type="Pfam" id="PF01204">
    <property type="entry name" value="Trehalase"/>
    <property type="match status" value="1"/>
</dbReference>
<reference evidence="1 2" key="1">
    <citation type="submission" date="2016-10" db="EMBL/GenBank/DDBJ databases">
        <authorList>
            <person name="de Groot N.N."/>
        </authorList>
    </citation>
    <scope>NUCLEOTIDE SEQUENCE [LARGE SCALE GENOMIC DNA]</scope>
    <source>
        <strain evidence="1 2">DSM 1041</strain>
    </source>
</reference>
<organism evidence="1 2">
    <name type="scientific">Azotobacter beijerinckii</name>
    <dbReference type="NCBI Taxonomy" id="170623"/>
    <lineage>
        <taxon>Bacteria</taxon>
        <taxon>Pseudomonadati</taxon>
        <taxon>Pseudomonadota</taxon>
        <taxon>Gammaproteobacteria</taxon>
        <taxon>Pseudomonadales</taxon>
        <taxon>Pseudomonadaceae</taxon>
        <taxon>Azotobacter</taxon>
    </lineage>
</organism>
<dbReference type="Proteomes" id="UP000199005">
    <property type="component" value="Unassembled WGS sequence"/>
</dbReference>
<dbReference type="GO" id="GO:0005993">
    <property type="term" value="P:trehalose catabolic process"/>
    <property type="evidence" value="ECO:0007669"/>
    <property type="project" value="TreeGrafter"/>
</dbReference>
<dbReference type="InterPro" id="IPR012341">
    <property type="entry name" value="6hp_glycosidase-like_sf"/>
</dbReference>
<evidence type="ECO:0000313" key="2">
    <source>
        <dbReference type="Proteomes" id="UP000199005"/>
    </source>
</evidence>
<dbReference type="PANTHER" id="PTHR23403:SF1">
    <property type="entry name" value="TREHALASE"/>
    <property type="match status" value="1"/>
</dbReference>
<dbReference type="InterPro" id="IPR008928">
    <property type="entry name" value="6-hairpin_glycosidase_sf"/>
</dbReference>
<dbReference type="EMBL" id="FNYO01000191">
    <property type="protein sequence ID" value="SEJ58118.1"/>
    <property type="molecule type" value="Genomic_DNA"/>
</dbReference>
<proteinExistence type="predicted"/>
<dbReference type="SUPFAM" id="SSF48208">
    <property type="entry name" value="Six-hairpin glycosidases"/>
    <property type="match status" value="1"/>
</dbReference>
<dbReference type="InterPro" id="IPR001661">
    <property type="entry name" value="Glyco_hydro_37"/>
</dbReference>
<gene>
    <name evidence="1" type="ORF">SAMN04244579_04850</name>
</gene>
<accession>A0A1H6ZY29</accession>
<dbReference type="GO" id="GO:0004555">
    <property type="term" value="F:alpha,alpha-trehalase activity"/>
    <property type="evidence" value="ECO:0007669"/>
    <property type="project" value="InterPro"/>
</dbReference>
<evidence type="ECO:0000313" key="1">
    <source>
        <dbReference type="EMBL" id="SEJ58118.1"/>
    </source>
</evidence>
<dbReference type="AlphaFoldDB" id="A0A1H6ZY29"/>
<dbReference type="STRING" id="170623.SAMN04244579_04850"/>
<sequence>MASSGTPPTAGPPLQWIGVSGLRRYGQDQLAQTIAQNFPAQVQALFDKKHKLVEKYSVEGENLGGSGGEYKLQDGFGWTNGVVLKLLSLYPQEKTAP</sequence>
<dbReference type="PANTHER" id="PTHR23403">
    <property type="entry name" value="TREHALASE"/>
    <property type="match status" value="1"/>
</dbReference>
<protein>
    <submittedName>
        <fullName evidence="1">Trehalase</fullName>
    </submittedName>
</protein>